<organism evidence="1">
    <name type="scientific">marine sediment metagenome</name>
    <dbReference type="NCBI Taxonomy" id="412755"/>
    <lineage>
        <taxon>unclassified sequences</taxon>
        <taxon>metagenomes</taxon>
        <taxon>ecological metagenomes</taxon>
    </lineage>
</organism>
<sequence>MWFIRDLATDKLESLVKKVNFLIIPQANPYGSFFDQRRNEQDLDLNRDHVKLEAPEVEAIHHVFRTWMPEVTMDVHEKGDDFYRVSIGCVSNVNIHQSLQELSRSKILAEVWKKLEKKRITHHEYLITQPMGIDSSAGVRYRQEDLERREMMKRYSTTDLNDGRNSLGIYETLSFIQEGASRRDLKTLKERTNYQYYGIRYFAESIAGHGEEIISLVNGLRKKLLVKANVFSEDDLVHLRM</sequence>
<name>X0VSA3_9ZZZZ</name>
<dbReference type="AlphaFoldDB" id="X0VSA3"/>
<feature type="non-terminal residue" evidence="1">
    <location>
        <position position="241"/>
    </location>
</feature>
<gene>
    <name evidence="1" type="ORF">S01H1_58632</name>
</gene>
<proteinExistence type="predicted"/>
<dbReference type="SUPFAM" id="SSF53187">
    <property type="entry name" value="Zn-dependent exopeptidases"/>
    <property type="match status" value="1"/>
</dbReference>
<evidence type="ECO:0008006" key="2">
    <source>
        <dbReference type="Google" id="ProtNLM"/>
    </source>
</evidence>
<reference evidence="1" key="1">
    <citation type="journal article" date="2014" name="Front. Microbiol.">
        <title>High frequency of phylogenetically diverse reductive dehalogenase-homologous genes in deep subseafloor sedimentary metagenomes.</title>
        <authorList>
            <person name="Kawai M."/>
            <person name="Futagami T."/>
            <person name="Toyoda A."/>
            <person name="Takaki Y."/>
            <person name="Nishi S."/>
            <person name="Hori S."/>
            <person name="Arai W."/>
            <person name="Tsubouchi T."/>
            <person name="Morono Y."/>
            <person name="Uchiyama I."/>
            <person name="Ito T."/>
            <person name="Fujiyama A."/>
            <person name="Inagaki F."/>
            <person name="Takami H."/>
        </authorList>
    </citation>
    <scope>NUCLEOTIDE SEQUENCE</scope>
    <source>
        <strain evidence="1">Expedition CK06-06</strain>
    </source>
</reference>
<evidence type="ECO:0000313" key="1">
    <source>
        <dbReference type="EMBL" id="GAG21105.1"/>
    </source>
</evidence>
<protein>
    <recommendedName>
        <fullName evidence="2">Peptidase M14 carboxypeptidase A domain-containing protein</fullName>
    </recommendedName>
</protein>
<dbReference type="EMBL" id="BARS01038304">
    <property type="protein sequence ID" value="GAG21105.1"/>
    <property type="molecule type" value="Genomic_DNA"/>
</dbReference>
<comment type="caution">
    <text evidence="1">The sequence shown here is derived from an EMBL/GenBank/DDBJ whole genome shotgun (WGS) entry which is preliminary data.</text>
</comment>
<accession>X0VSA3</accession>
<dbReference type="Gene3D" id="3.40.630.10">
    <property type="entry name" value="Zn peptidases"/>
    <property type="match status" value="1"/>
</dbReference>